<dbReference type="AlphaFoldDB" id="A0AAU9LZM6"/>
<organism evidence="1 2">
    <name type="scientific">Lactuca virosa</name>
    <dbReference type="NCBI Taxonomy" id="75947"/>
    <lineage>
        <taxon>Eukaryota</taxon>
        <taxon>Viridiplantae</taxon>
        <taxon>Streptophyta</taxon>
        <taxon>Embryophyta</taxon>
        <taxon>Tracheophyta</taxon>
        <taxon>Spermatophyta</taxon>
        <taxon>Magnoliopsida</taxon>
        <taxon>eudicotyledons</taxon>
        <taxon>Gunneridae</taxon>
        <taxon>Pentapetalae</taxon>
        <taxon>asterids</taxon>
        <taxon>campanulids</taxon>
        <taxon>Asterales</taxon>
        <taxon>Asteraceae</taxon>
        <taxon>Cichorioideae</taxon>
        <taxon>Cichorieae</taxon>
        <taxon>Lactucinae</taxon>
        <taxon>Lactuca</taxon>
    </lineage>
</organism>
<keyword evidence="2" id="KW-1185">Reference proteome</keyword>
<name>A0AAU9LZM6_9ASTR</name>
<gene>
    <name evidence="1" type="ORF">LVIROSA_LOCUS6262</name>
</gene>
<reference evidence="1 2" key="1">
    <citation type="submission" date="2022-01" db="EMBL/GenBank/DDBJ databases">
        <authorList>
            <person name="Xiong W."/>
            <person name="Schranz E."/>
        </authorList>
    </citation>
    <scope>NUCLEOTIDE SEQUENCE [LARGE SCALE GENOMIC DNA]</scope>
</reference>
<evidence type="ECO:0000313" key="2">
    <source>
        <dbReference type="Proteomes" id="UP001157418"/>
    </source>
</evidence>
<comment type="caution">
    <text evidence="1">The sequence shown here is derived from an EMBL/GenBank/DDBJ whole genome shotgun (WGS) entry which is preliminary data.</text>
</comment>
<dbReference type="EMBL" id="CAKMRJ010000113">
    <property type="protein sequence ID" value="CAH1418681.1"/>
    <property type="molecule type" value="Genomic_DNA"/>
</dbReference>
<dbReference type="Proteomes" id="UP001157418">
    <property type="component" value="Unassembled WGS sequence"/>
</dbReference>
<sequence length="108" mass="11324">MHAIKQAIYIVEVPSSSSSSSIQPASALMETKTEVSLKLSGLIRLPPLVSVKSAPLADINQPLNQIPSSSSTSANINIFYDNQIPPSEPVIQPPPVTVILPGPIIGGK</sequence>
<proteinExistence type="predicted"/>
<evidence type="ECO:0000313" key="1">
    <source>
        <dbReference type="EMBL" id="CAH1418681.1"/>
    </source>
</evidence>
<accession>A0AAU9LZM6</accession>
<protein>
    <submittedName>
        <fullName evidence="1">Uncharacterized protein</fullName>
    </submittedName>
</protein>